<protein>
    <submittedName>
        <fullName evidence="3">Uncharacterized protein</fullName>
    </submittedName>
</protein>
<dbReference type="OrthoDB" id="7836119at2759"/>
<dbReference type="RefSeq" id="XP_017036568.1">
    <property type="nucleotide sequence ID" value="XM_017181079.3"/>
</dbReference>
<dbReference type="Proteomes" id="UP001652661">
    <property type="component" value="Chromosome 3L"/>
</dbReference>
<name>A0A6P4JP58_DROKI</name>
<dbReference type="AlphaFoldDB" id="A0A6P4JP58"/>
<organism evidence="2 3">
    <name type="scientific">Drosophila kikkawai</name>
    <name type="common">Fruit fly</name>
    <dbReference type="NCBI Taxonomy" id="30033"/>
    <lineage>
        <taxon>Eukaryota</taxon>
        <taxon>Metazoa</taxon>
        <taxon>Ecdysozoa</taxon>
        <taxon>Arthropoda</taxon>
        <taxon>Hexapoda</taxon>
        <taxon>Insecta</taxon>
        <taxon>Pterygota</taxon>
        <taxon>Neoptera</taxon>
        <taxon>Endopterygota</taxon>
        <taxon>Diptera</taxon>
        <taxon>Brachycera</taxon>
        <taxon>Muscomorpha</taxon>
        <taxon>Ephydroidea</taxon>
        <taxon>Drosophilidae</taxon>
        <taxon>Drosophila</taxon>
        <taxon>Sophophora</taxon>
    </lineage>
</organism>
<dbReference type="OMA" id="FYCDGQN"/>
<evidence type="ECO:0000313" key="2">
    <source>
        <dbReference type="Proteomes" id="UP001652661"/>
    </source>
</evidence>
<proteinExistence type="predicted"/>
<keyword evidence="2" id="KW-1185">Reference proteome</keyword>
<feature type="chain" id="PRO_5044647479" evidence="1">
    <location>
        <begin position="33"/>
        <end position="192"/>
    </location>
</feature>
<evidence type="ECO:0000313" key="3">
    <source>
        <dbReference type="RefSeq" id="XP_017036568.1"/>
    </source>
</evidence>
<dbReference type="GeneID" id="108084762"/>
<reference evidence="3" key="1">
    <citation type="submission" date="2025-08" db="UniProtKB">
        <authorList>
            <consortium name="RefSeq"/>
        </authorList>
    </citation>
    <scope>IDENTIFICATION</scope>
    <source>
        <strain evidence="3">14028-0561.14</strain>
        <tissue evidence="3">Whole fly</tissue>
    </source>
</reference>
<gene>
    <name evidence="3" type="primary">LOC108084762</name>
</gene>
<keyword evidence="1" id="KW-0732">Signal</keyword>
<feature type="signal peptide" evidence="1">
    <location>
        <begin position="1"/>
        <end position="32"/>
    </location>
</feature>
<sequence length="192" mass="21320">MPVRLSSPQKLNNKAVLLLLTLILMGPTPAACENASCSFIEGHILEYVCHSTYAENIRYQHKDRIPAIGTPYAIWRRTDTNRPSYLLIAFYDSPLFSCYTVVLSNQQLYCDGRNYVLPDTMPAQLHCIDFPFHYTTDLYNTCAPSACDADSPPLSVAIAYMNENVKMTVEAGVCAKCSTAVLVLALVVTILQ</sequence>
<evidence type="ECO:0000256" key="1">
    <source>
        <dbReference type="SAM" id="SignalP"/>
    </source>
</evidence>
<accession>A0A6P4JP58</accession>